<dbReference type="PANTHER" id="PTHR13847">
    <property type="entry name" value="SARCOSINE DEHYDROGENASE-RELATED"/>
    <property type="match status" value="1"/>
</dbReference>
<dbReference type="Gene3D" id="3.50.50.60">
    <property type="entry name" value="FAD/NAD(P)-binding domain"/>
    <property type="match status" value="1"/>
</dbReference>
<organism evidence="2 3">
    <name type="scientific">Salinomyces thailandicus</name>
    <dbReference type="NCBI Taxonomy" id="706561"/>
    <lineage>
        <taxon>Eukaryota</taxon>
        <taxon>Fungi</taxon>
        <taxon>Dikarya</taxon>
        <taxon>Ascomycota</taxon>
        <taxon>Pezizomycotina</taxon>
        <taxon>Dothideomycetes</taxon>
        <taxon>Dothideomycetidae</taxon>
        <taxon>Mycosphaerellales</taxon>
        <taxon>Teratosphaeriaceae</taxon>
        <taxon>Salinomyces</taxon>
    </lineage>
</organism>
<dbReference type="EMBL" id="NAJL01000028">
    <property type="protein sequence ID" value="TKA26461.1"/>
    <property type="molecule type" value="Genomic_DNA"/>
</dbReference>
<name>A0A4U0TVR6_9PEZI</name>
<dbReference type="Pfam" id="PF01266">
    <property type="entry name" value="DAO"/>
    <property type="match status" value="1"/>
</dbReference>
<accession>A0A4U0TVR6</accession>
<comment type="caution">
    <text evidence="2">The sequence shown here is derived from an EMBL/GenBank/DDBJ whole genome shotgun (WGS) entry which is preliminary data.</text>
</comment>
<feature type="domain" description="FAD dependent oxidoreductase" evidence="1">
    <location>
        <begin position="52"/>
        <end position="427"/>
    </location>
</feature>
<evidence type="ECO:0000313" key="3">
    <source>
        <dbReference type="Proteomes" id="UP000308549"/>
    </source>
</evidence>
<proteinExistence type="predicted"/>
<gene>
    <name evidence="2" type="ORF">B0A50_05298</name>
</gene>
<dbReference type="Proteomes" id="UP000308549">
    <property type="component" value="Unassembled WGS sequence"/>
</dbReference>
<keyword evidence="3" id="KW-1185">Reference proteome</keyword>
<evidence type="ECO:0000259" key="1">
    <source>
        <dbReference type="Pfam" id="PF01266"/>
    </source>
</evidence>
<dbReference type="InterPro" id="IPR036188">
    <property type="entry name" value="FAD/NAD-bd_sf"/>
</dbReference>
<sequence>MRNISVLDSGSGKQHVSEQIIPVDDPTLPYWRSQLHPIDDYRSSKNLPVECDIAIIGSGMAGVTTAYHLCQQMSEKPSIVMLEARQVCSGATGRNGGHSKVRSISLMKMIKEYGSAKAADFAAFVYEQKYAMKSCVEKEGLDCEFELRRSYDVFLDEGEAKEAKKWFYECLQEQHEWTRECDWIDERNVEQVTSMKGAKGAISVPACSFWPYKFVSQLLAKLMEDKLVNLQTRTPVTTIQHESGYSVLQTDQGALKARKVVFATNAYTGGLCDVYNGKIIPYKGTAVHIVPRVPVSPHLSHTYNISYAPEGLGVDYLNPRPDGGIVVGGGKWTYSQDRSSWFDTWDDSTLLPSVRPHFSSLMQRHFKGWEDSGAEINRIWTGIQGYTADERPHIGEVPGAEGQHYVLAGFNGGGMALIFTSARGVAKMIATGSSYKDTGLPSMFQTTRERLAAADTESYETRA</sequence>
<protein>
    <recommendedName>
        <fullName evidence="1">FAD dependent oxidoreductase domain-containing protein</fullName>
    </recommendedName>
</protein>
<dbReference type="SUPFAM" id="SSF51905">
    <property type="entry name" value="FAD/NAD(P)-binding domain"/>
    <property type="match status" value="1"/>
</dbReference>
<dbReference type="GO" id="GO:0005737">
    <property type="term" value="C:cytoplasm"/>
    <property type="evidence" value="ECO:0007669"/>
    <property type="project" value="TreeGrafter"/>
</dbReference>
<dbReference type="OrthoDB" id="429143at2759"/>
<reference evidence="2 3" key="1">
    <citation type="submission" date="2017-03" db="EMBL/GenBank/DDBJ databases">
        <title>Genomes of endolithic fungi from Antarctica.</title>
        <authorList>
            <person name="Coleine C."/>
            <person name="Masonjones S."/>
            <person name="Stajich J.E."/>
        </authorList>
    </citation>
    <scope>NUCLEOTIDE SEQUENCE [LARGE SCALE GENOMIC DNA]</scope>
    <source>
        <strain evidence="2 3">CCFEE 6315</strain>
    </source>
</reference>
<dbReference type="AlphaFoldDB" id="A0A4U0TVR6"/>
<dbReference type="InterPro" id="IPR006076">
    <property type="entry name" value="FAD-dep_OxRdtase"/>
</dbReference>
<evidence type="ECO:0000313" key="2">
    <source>
        <dbReference type="EMBL" id="TKA26461.1"/>
    </source>
</evidence>
<dbReference type="PANTHER" id="PTHR13847:SF279">
    <property type="entry name" value="FAD DEPENDENT OXIDOREDUCTASE DOMAIN-CONTAINING PROTEIN-RELATED"/>
    <property type="match status" value="1"/>
</dbReference>
<dbReference type="Gene3D" id="3.30.9.10">
    <property type="entry name" value="D-Amino Acid Oxidase, subunit A, domain 2"/>
    <property type="match status" value="1"/>
</dbReference>